<dbReference type="STRING" id="133383.A0A1R0GVN3"/>
<dbReference type="Proteomes" id="UP000187455">
    <property type="component" value="Unassembled WGS sequence"/>
</dbReference>
<evidence type="ECO:0000313" key="1">
    <source>
        <dbReference type="EMBL" id="OLY80941.1"/>
    </source>
</evidence>
<gene>
    <name evidence="1" type="ORF">AYI68_g4953</name>
</gene>
<dbReference type="EMBL" id="LSSL01002947">
    <property type="protein sequence ID" value="OLY80941.1"/>
    <property type="molecule type" value="Genomic_DNA"/>
</dbReference>
<accession>A0A1R0GVN3</accession>
<sequence length="341" mass="38169">MIGDQLFGAVLKMHSRTYTASQARILAISMLCEIFSRAYSLNEMPHQKYLDTFYLVLREAFNNLDSLQSVLINGKDLLISDFPGIRSFIWDYTFSVQQIIPTISPALKVSISPDKIRFSSAHVISLLLVLSQTNPHVELVNSIIKDPYINDAVSSRAVHSMLIENSPDSDTQQTTDLNSTNNLSRISEISVTQSLEAQSVLTIPNTTVPNENIESLFNYSIQNLDTSSRNDSPTYRPMENGLIAAQPDTVSFDFSLRFFNDLNSNAESNAPKNLEEVYELLLPDLLLSISSETNMKNMGLLVNSIITLSMQDPQKSNELCIRCVELLLSEVSATFFSPNFF</sequence>
<proteinExistence type="predicted"/>
<protein>
    <submittedName>
        <fullName evidence="1">Uncharacterized protein</fullName>
    </submittedName>
</protein>
<evidence type="ECO:0000313" key="2">
    <source>
        <dbReference type="Proteomes" id="UP000187455"/>
    </source>
</evidence>
<reference evidence="1 2" key="1">
    <citation type="journal article" date="2016" name="Mol. Biol. Evol.">
        <title>Genome-Wide Survey of Gut Fungi (Harpellales) Reveals the First Horizontally Transferred Ubiquitin Gene from a Mosquito Host.</title>
        <authorList>
            <person name="Wang Y."/>
            <person name="White M.M."/>
            <person name="Kvist S."/>
            <person name="Moncalvo J.M."/>
        </authorList>
    </citation>
    <scope>NUCLEOTIDE SEQUENCE [LARGE SCALE GENOMIC DNA]</scope>
    <source>
        <strain evidence="1 2">ALG-7-W6</strain>
    </source>
</reference>
<comment type="caution">
    <text evidence="1">The sequence shown here is derived from an EMBL/GenBank/DDBJ whole genome shotgun (WGS) entry which is preliminary data.</text>
</comment>
<dbReference type="AlphaFoldDB" id="A0A1R0GVN3"/>
<organism evidence="1 2">
    <name type="scientific">Smittium mucronatum</name>
    <dbReference type="NCBI Taxonomy" id="133383"/>
    <lineage>
        <taxon>Eukaryota</taxon>
        <taxon>Fungi</taxon>
        <taxon>Fungi incertae sedis</taxon>
        <taxon>Zoopagomycota</taxon>
        <taxon>Kickxellomycotina</taxon>
        <taxon>Harpellomycetes</taxon>
        <taxon>Harpellales</taxon>
        <taxon>Legeriomycetaceae</taxon>
        <taxon>Smittium</taxon>
    </lineage>
</organism>
<name>A0A1R0GVN3_9FUNG</name>
<keyword evidence="2" id="KW-1185">Reference proteome</keyword>